<proteinExistence type="inferred from homology"/>
<dbReference type="SUPFAM" id="SSF53448">
    <property type="entry name" value="Nucleotide-diphospho-sugar transferases"/>
    <property type="match status" value="1"/>
</dbReference>
<dbReference type="CDD" id="cd02520">
    <property type="entry name" value="Glucosylceramide_synthase"/>
    <property type="match status" value="1"/>
</dbReference>
<evidence type="ECO:0000256" key="6">
    <source>
        <dbReference type="ARBA" id="ARBA00022516"/>
    </source>
</evidence>
<comment type="subcellular location">
    <subcellularLocation>
        <location evidence="1">Golgi apparatus membrane</location>
        <topology evidence="1">Multi-pass membrane protein</topology>
    </subcellularLocation>
</comment>
<comment type="similarity">
    <text evidence="4">Belongs to the glycosyltransferase 2 family.</text>
</comment>
<keyword evidence="10 16" id="KW-1133">Transmembrane helix</keyword>
<evidence type="ECO:0000256" key="12">
    <source>
        <dbReference type="ARBA" id="ARBA00023098"/>
    </source>
</evidence>
<comment type="pathway">
    <text evidence="2">Lipid metabolism; sphingolipid metabolism.</text>
</comment>
<dbReference type="PANTHER" id="PTHR12726:SF0">
    <property type="entry name" value="CERAMIDE GLUCOSYLTRANSFERASE"/>
    <property type="match status" value="1"/>
</dbReference>
<evidence type="ECO:0000256" key="11">
    <source>
        <dbReference type="ARBA" id="ARBA00023034"/>
    </source>
</evidence>
<comment type="caution">
    <text evidence="17">The sequence shown here is derived from an EMBL/GenBank/DDBJ whole genome shotgun (WGS) entry which is preliminary data.</text>
</comment>
<dbReference type="GO" id="GO:0000139">
    <property type="term" value="C:Golgi membrane"/>
    <property type="evidence" value="ECO:0007669"/>
    <property type="project" value="UniProtKB-SubCell"/>
</dbReference>
<keyword evidence="9 16" id="KW-0812">Transmembrane</keyword>
<evidence type="ECO:0000256" key="4">
    <source>
        <dbReference type="ARBA" id="ARBA00006739"/>
    </source>
</evidence>
<dbReference type="Proteomes" id="UP001374579">
    <property type="component" value="Unassembled WGS sequence"/>
</dbReference>
<evidence type="ECO:0000256" key="13">
    <source>
        <dbReference type="ARBA" id="ARBA00023136"/>
    </source>
</evidence>
<evidence type="ECO:0000256" key="10">
    <source>
        <dbReference type="ARBA" id="ARBA00022989"/>
    </source>
</evidence>
<keyword evidence="12" id="KW-0443">Lipid metabolism</keyword>
<evidence type="ECO:0000256" key="8">
    <source>
        <dbReference type="ARBA" id="ARBA00022679"/>
    </source>
</evidence>
<accession>A0AAN9FWJ9</accession>
<dbReference type="PANTHER" id="PTHR12726">
    <property type="entry name" value="CERAMIDE GLUCOSYLTRANSFERASE"/>
    <property type="match status" value="1"/>
</dbReference>
<keyword evidence="13 16" id="KW-0472">Membrane</keyword>
<organism evidence="17 18">
    <name type="scientific">Littorina saxatilis</name>
    <dbReference type="NCBI Taxonomy" id="31220"/>
    <lineage>
        <taxon>Eukaryota</taxon>
        <taxon>Metazoa</taxon>
        <taxon>Spiralia</taxon>
        <taxon>Lophotrochozoa</taxon>
        <taxon>Mollusca</taxon>
        <taxon>Gastropoda</taxon>
        <taxon>Caenogastropoda</taxon>
        <taxon>Littorinimorpha</taxon>
        <taxon>Littorinoidea</taxon>
        <taxon>Littorinidae</taxon>
        <taxon>Littorina</taxon>
    </lineage>
</organism>
<dbReference type="InterPro" id="IPR029044">
    <property type="entry name" value="Nucleotide-diphossugar_trans"/>
</dbReference>
<evidence type="ECO:0000313" key="17">
    <source>
        <dbReference type="EMBL" id="KAK7087963.1"/>
    </source>
</evidence>
<evidence type="ECO:0000313" key="18">
    <source>
        <dbReference type="Proteomes" id="UP001374579"/>
    </source>
</evidence>
<evidence type="ECO:0000256" key="2">
    <source>
        <dbReference type="ARBA" id="ARBA00004760"/>
    </source>
</evidence>
<evidence type="ECO:0000256" key="9">
    <source>
        <dbReference type="ARBA" id="ARBA00022692"/>
    </source>
</evidence>
<reference evidence="17 18" key="1">
    <citation type="submission" date="2024-02" db="EMBL/GenBank/DDBJ databases">
        <title>Chromosome-scale genome assembly of the rough periwinkle Littorina saxatilis.</title>
        <authorList>
            <person name="De Jode A."/>
            <person name="Faria R."/>
            <person name="Formenti G."/>
            <person name="Sims Y."/>
            <person name="Smith T.P."/>
            <person name="Tracey A."/>
            <person name="Wood J.M.D."/>
            <person name="Zagrodzka Z.B."/>
            <person name="Johannesson K."/>
            <person name="Butlin R.K."/>
            <person name="Leder E.H."/>
        </authorList>
    </citation>
    <scope>NUCLEOTIDE SEQUENCE [LARGE SCALE GENOMIC DNA]</scope>
    <source>
        <strain evidence="17">Snail1</strain>
        <tissue evidence="17">Muscle</tissue>
    </source>
</reference>
<evidence type="ECO:0000256" key="7">
    <source>
        <dbReference type="ARBA" id="ARBA00022676"/>
    </source>
</evidence>
<dbReference type="Pfam" id="PF13506">
    <property type="entry name" value="Glyco_transf_21"/>
    <property type="match status" value="1"/>
</dbReference>
<keyword evidence="11" id="KW-0333">Golgi apparatus</keyword>
<feature type="transmembrane region" description="Helical" evidence="16">
    <location>
        <begin position="312"/>
        <end position="333"/>
    </location>
</feature>
<gene>
    <name evidence="17" type="ORF">V1264_021949</name>
</gene>
<dbReference type="Gene3D" id="3.90.550.10">
    <property type="entry name" value="Spore Coat Polysaccharide Biosynthesis Protein SpsA, Chain A"/>
    <property type="match status" value="1"/>
</dbReference>
<keyword evidence="6" id="KW-0444">Lipid biosynthesis</keyword>
<keyword evidence="7" id="KW-0328">Glycosyltransferase</keyword>
<dbReference type="GO" id="GO:0006679">
    <property type="term" value="P:glucosylceramide biosynthetic process"/>
    <property type="evidence" value="ECO:0007669"/>
    <property type="project" value="TreeGrafter"/>
</dbReference>
<comment type="catalytic activity">
    <reaction evidence="15">
        <text>N-(9Z-octadecenoyl)-sphing-4-enine + UDP-alpha-D-xylose = beta-D-xylosyl-(1&lt;-&gt;1')-N-(9Z-octadecenoyl)-sphing-4-enine + UDP + H(+)</text>
        <dbReference type="Rhea" id="RHEA:70247"/>
        <dbReference type="ChEBI" id="CHEBI:15378"/>
        <dbReference type="ChEBI" id="CHEBI:57632"/>
        <dbReference type="ChEBI" id="CHEBI:58223"/>
        <dbReference type="ChEBI" id="CHEBI:77996"/>
        <dbReference type="ChEBI" id="CHEBI:189081"/>
    </reaction>
    <physiologicalReaction direction="left-to-right" evidence="15">
        <dbReference type="Rhea" id="RHEA:70248"/>
    </physiologicalReaction>
</comment>
<name>A0AAN9FWJ9_9CAEN</name>
<dbReference type="AlphaFoldDB" id="A0AAN9FWJ9"/>
<evidence type="ECO:0000256" key="5">
    <source>
        <dbReference type="ARBA" id="ARBA00012699"/>
    </source>
</evidence>
<protein>
    <recommendedName>
        <fullName evidence="5">ceramide glucosyltransferase</fullName>
        <ecNumber evidence="5">2.4.1.80</ecNumber>
    </recommendedName>
</protein>
<dbReference type="EMBL" id="JBAMIC010004070">
    <property type="protein sequence ID" value="KAK7087963.1"/>
    <property type="molecule type" value="Genomic_DNA"/>
</dbReference>
<dbReference type="EC" id="2.4.1.80" evidence="5"/>
<keyword evidence="8" id="KW-0808">Transferase</keyword>
<evidence type="ECO:0000256" key="16">
    <source>
        <dbReference type="SAM" id="Phobius"/>
    </source>
</evidence>
<evidence type="ECO:0000256" key="15">
    <source>
        <dbReference type="ARBA" id="ARBA00048104"/>
    </source>
</evidence>
<dbReference type="InterPro" id="IPR025993">
    <property type="entry name" value="Ceramide_glucosylTrfase"/>
</dbReference>
<dbReference type="FunFam" id="3.90.550.10:FF:000041">
    <property type="entry name" value="UDP-glucose ceramide glucosyltransferase"/>
    <property type="match status" value="1"/>
</dbReference>
<keyword evidence="18" id="KW-1185">Reference proteome</keyword>
<evidence type="ECO:0000256" key="1">
    <source>
        <dbReference type="ARBA" id="ARBA00004653"/>
    </source>
</evidence>
<comment type="catalytic activity">
    <reaction evidence="14">
        <text>UDP-alpha-D-xylose + an N-acylsphing-4-enine = a beta-D-xylosyl-(1&lt;-&gt;1')-N-acylsphing-4-enine + UDP + H(+)</text>
        <dbReference type="Rhea" id="RHEA:70243"/>
        <dbReference type="ChEBI" id="CHEBI:15378"/>
        <dbReference type="ChEBI" id="CHEBI:52639"/>
        <dbReference type="ChEBI" id="CHEBI:57632"/>
        <dbReference type="ChEBI" id="CHEBI:58223"/>
        <dbReference type="ChEBI" id="CHEBI:189068"/>
    </reaction>
    <physiologicalReaction direction="left-to-right" evidence="14">
        <dbReference type="Rhea" id="RHEA:70244"/>
    </physiologicalReaction>
</comment>
<evidence type="ECO:0000256" key="14">
    <source>
        <dbReference type="ARBA" id="ARBA00047869"/>
    </source>
</evidence>
<sequence length="404" mass="45414">MSFVEIAATILAVALFLGSLFDWFIHALALSFGVRHFYKKVEPQPDEELPGVSIIKPLMGVDPHLKSNLETFFQLDYPKYEILFSVQSENDPAILVVKSLIESYPKVDAKLFIGIQIVGANGKVNNMVKPYEAAKYDAIVISDSGIKMEESTLSQMVAELTPEVALVLQMPFVATRKGFASTYEQVYFGTMQARNCLSANAVGINCSTGMSCLLRRDVLDKEGGLTAFGKYLAEDYFIAKAVLNQGYKIGLCRTPALQNCGQYSIGQFHDRLVRWAQLRFSMLPTLIVLEPLSECMLMGVAASWAVQYLFDFSAMGYFLLHVLLWFLLDYLMFRVVMGGPLPFSKFEFLVAWLLRETLSPYLLLTSHRNTNVTWRNKKYRLRWGGVVEEPEAPKSPPLQSVSVV</sequence>
<comment type="pathway">
    <text evidence="3">Sphingolipid metabolism.</text>
</comment>
<evidence type="ECO:0000256" key="3">
    <source>
        <dbReference type="ARBA" id="ARBA00004991"/>
    </source>
</evidence>
<feature type="transmembrane region" description="Helical" evidence="16">
    <location>
        <begin position="6"/>
        <end position="30"/>
    </location>
</feature>
<dbReference type="GO" id="GO:0008120">
    <property type="term" value="F:ceramide glucosyltransferase activity"/>
    <property type="evidence" value="ECO:0007669"/>
    <property type="project" value="UniProtKB-EC"/>
</dbReference>